<name>F9NWV9_9ACTN</name>
<dbReference type="Proteomes" id="UP000007832">
    <property type="component" value="Unassembled WGS sequence"/>
</dbReference>
<keyword evidence="2" id="KW-0472">Membrane</keyword>
<dbReference type="eggNOG" id="COG1175">
    <property type="taxonomic scope" value="Bacteria"/>
</dbReference>
<keyword evidence="2" id="KW-0812">Transmembrane</keyword>
<protein>
    <submittedName>
        <fullName evidence="3">Uncharacterized protein</fullName>
    </submittedName>
</protein>
<gene>
    <name evidence="3" type="ORF">HMPREF1162_1109</name>
</gene>
<evidence type="ECO:0000313" key="4">
    <source>
        <dbReference type="Proteomes" id="UP000007832"/>
    </source>
</evidence>
<dbReference type="EMBL" id="AFUN01000037">
    <property type="protein sequence ID" value="EGR95616.1"/>
    <property type="molecule type" value="Genomic_DNA"/>
</dbReference>
<accession>F9NWV9</accession>
<comment type="caution">
    <text evidence="3">The sequence shown here is derived from an EMBL/GenBank/DDBJ whole genome shotgun (WGS) entry which is preliminary data.</text>
</comment>
<dbReference type="STRING" id="1574624.GCA_001642025_01198"/>
<dbReference type="AlphaFoldDB" id="F9NWV9"/>
<feature type="transmembrane region" description="Helical" evidence="2">
    <location>
        <begin position="66"/>
        <end position="89"/>
    </location>
</feature>
<evidence type="ECO:0000256" key="2">
    <source>
        <dbReference type="SAM" id="Phobius"/>
    </source>
</evidence>
<feature type="region of interest" description="Disordered" evidence="1">
    <location>
        <begin position="1"/>
        <end position="20"/>
    </location>
</feature>
<organism evidence="3 4">
    <name type="scientific">[Propionibacterium] namnetense SK182B-JCVI</name>
    <dbReference type="NCBI Taxonomy" id="1051006"/>
    <lineage>
        <taxon>Bacteria</taxon>
        <taxon>Bacillati</taxon>
        <taxon>Actinomycetota</taxon>
        <taxon>Actinomycetes</taxon>
        <taxon>Propionibacteriales</taxon>
        <taxon>Propionibacteriaceae</taxon>
        <taxon>Cutibacterium</taxon>
    </lineage>
</organism>
<sequence>MRHGVAGKTTSGRIKAPDGRLHGGYGHPGYLAVLGVRYDSVLGGSAQLSPIALSALVIAGHMSMKVLGLIYAIAGQSSYAAAVLAMLMWTQTFQLNNQSDGVEAPGNRSLGGWQAVWEALAPALGRSLVLAALPRSSAAFRHAT</sequence>
<evidence type="ECO:0000256" key="1">
    <source>
        <dbReference type="SAM" id="MobiDB-lite"/>
    </source>
</evidence>
<proteinExistence type="predicted"/>
<keyword evidence="2" id="KW-1133">Transmembrane helix</keyword>
<dbReference type="PATRIC" id="fig|1051006.4.peg.1666"/>
<evidence type="ECO:0000313" key="3">
    <source>
        <dbReference type="EMBL" id="EGR95616.1"/>
    </source>
</evidence>
<reference evidence="3 4" key="1">
    <citation type="submission" date="2011-07" db="EMBL/GenBank/DDBJ databases">
        <title>Genome Sequence of Propionibacterium acnes SK182B-JCVI.</title>
        <authorList>
            <person name="Durkin A.S."/>
            <person name="Madupu R."/>
            <person name="Hostetler J."/>
            <person name="Radune D."/>
            <person name="Torralba M."/>
            <person name="Methe B."/>
            <person name="Sutton G."/>
            <person name="Strausberg R.L."/>
            <person name="Nelson K.E."/>
        </authorList>
    </citation>
    <scope>NUCLEOTIDE SEQUENCE [LARGE SCALE GENOMIC DNA]</scope>
    <source>
        <strain evidence="3 4">SK182B-JCVI</strain>
    </source>
</reference>